<keyword evidence="2" id="KW-0624">Polysaccharide degradation</keyword>
<dbReference type="InterPro" id="IPR036116">
    <property type="entry name" value="FN3_sf"/>
</dbReference>
<dbReference type="RefSeq" id="WP_344669525.1">
    <property type="nucleotide sequence ID" value="NZ_BAAAQN010000048.1"/>
</dbReference>
<dbReference type="SUPFAM" id="SSF49265">
    <property type="entry name" value="Fibronectin type III"/>
    <property type="match status" value="1"/>
</dbReference>
<proteinExistence type="predicted"/>
<reference evidence="6 7" key="1">
    <citation type="journal article" date="2019" name="Int. J. Syst. Evol. Microbiol.">
        <title>The Global Catalogue of Microorganisms (GCM) 10K type strain sequencing project: providing services to taxonomists for standard genome sequencing and annotation.</title>
        <authorList>
            <consortium name="The Broad Institute Genomics Platform"/>
            <consortium name="The Broad Institute Genome Sequencing Center for Infectious Disease"/>
            <person name="Wu L."/>
            <person name="Ma J."/>
        </authorList>
    </citation>
    <scope>NUCLEOTIDE SEQUENCE [LARGE SCALE GENOMIC DNA]</scope>
    <source>
        <strain evidence="6 7">JCM 16014</strain>
    </source>
</reference>
<keyword evidence="2" id="KW-0119">Carbohydrate metabolism</keyword>
<keyword evidence="3" id="KW-1133">Transmembrane helix</keyword>
<name>A0ABN2V2R1_9ACTN</name>
<keyword evidence="1" id="KW-0378">Hydrolase</keyword>
<dbReference type="InterPro" id="IPR003961">
    <property type="entry name" value="FN3_dom"/>
</dbReference>
<evidence type="ECO:0000313" key="6">
    <source>
        <dbReference type="EMBL" id="GAA2049925.1"/>
    </source>
</evidence>
<feature type="transmembrane region" description="Helical" evidence="3">
    <location>
        <begin position="227"/>
        <end position="248"/>
    </location>
</feature>
<evidence type="ECO:0000256" key="2">
    <source>
        <dbReference type="ARBA" id="ARBA00023326"/>
    </source>
</evidence>
<dbReference type="EMBL" id="BAAAQN010000048">
    <property type="protein sequence ID" value="GAA2049925.1"/>
    <property type="molecule type" value="Genomic_DNA"/>
</dbReference>
<dbReference type="SMART" id="SM00213">
    <property type="entry name" value="UBQ"/>
    <property type="match status" value="1"/>
</dbReference>
<organism evidence="6 7">
    <name type="scientific">Catenulispora yoronensis</name>
    <dbReference type="NCBI Taxonomy" id="450799"/>
    <lineage>
        <taxon>Bacteria</taxon>
        <taxon>Bacillati</taxon>
        <taxon>Actinomycetota</taxon>
        <taxon>Actinomycetes</taxon>
        <taxon>Catenulisporales</taxon>
        <taxon>Catenulisporaceae</taxon>
        <taxon>Catenulispora</taxon>
    </lineage>
</organism>
<dbReference type="Gene3D" id="2.60.40.10">
    <property type="entry name" value="Immunoglobulins"/>
    <property type="match status" value="1"/>
</dbReference>
<dbReference type="Proteomes" id="UP001500751">
    <property type="component" value="Unassembled WGS sequence"/>
</dbReference>
<dbReference type="Pfam" id="PF00041">
    <property type="entry name" value="fn3"/>
    <property type="match status" value="1"/>
</dbReference>
<dbReference type="PROSITE" id="PS50053">
    <property type="entry name" value="UBIQUITIN_2"/>
    <property type="match status" value="1"/>
</dbReference>
<sequence length="261" mass="27145">MEIFVTTVAGATMTLDVENADLIESIKDQINVKIGVPVDSQVLVYNGTVLENGRTLQDYNIQRGATLNLFVQATVTNVRADKVEPTALHLSWTLATGDIPPGYVVFQSTTGQAPWTVLPPVTGTAIDVSGLTPATTYWFAVSARYSGDITVLSAPPPAISVTTAAVETPTTPPPATSTMPPPITSTLPPAASTTTPAAIPVPIVPKTVGQSRHVTAGESLPLTGASAAPPLLTGTLLLAIGMALVAAARRRWTKVSRHHLG</sequence>
<keyword evidence="3" id="KW-0812">Transmembrane</keyword>
<gene>
    <name evidence="6" type="ORF">GCM10009839_65120</name>
</gene>
<dbReference type="Pfam" id="PF00240">
    <property type="entry name" value="ubiquitin"/>
    <property type="match status" value="1"/>
</dbReference>
<feature type="domain" description="Fibronectin type-III" evidence="5">
    <location>
        <begin position="74"/>
        <end position="166"/>
    </location>
</feature>
<dbReference type="InterPro" id="IPR029071">
    <property type="entry name" value="Ubiquitin-like_domsf"/>
</dbReference>
<dbReference type="InterPro" id="IPR013783">
    <property type="entry name" value="Ig-like_fold"/>
</dbReference>
<evidence type="ECO:0000256" key="3">
    <source>
        <dbReference type="SAM" id="Phobius"/>
    </source>
</evidence>
<accession>A0ABN2V2R1</accession>
<dbReference type="SUPFAM" id="SSF54236">
    <property type="entry name" value="Ubiquitin-like"/>
    <property type="match status" value="1"/>
</dbReference>
<dbReference type="CDD" id="cd00063">
    <property type="entry name" value="FN3"/>
    <property type="match status" value="1"/>
</dbReference>
<dbReference type="PANTHER" id="PTHR10666">
    <property type="entry name" value="UBIQUITIN"/>
    <property type="match status" value="1"/>
</dbReference>
<keyword evidence="7" id="KW-1185">Reference proteome</keyword>
<dbReference type="InterPro" id="IPR019956">
    <property type="entry name" value="Ubiquitin_dom"/>
</dbReference>
<dbReference type="SMART" id="SM00060">
    <property type="entry name" value="FN3"/>
    <property type="match status" value="1"/>
</dbReference>
<evidence type="ECO:0000313" key="7">
    <source>
        <dbReference type="Proteomes" id="UP001500751"/>
    </source>
</evidence>
<dbReference type="InterPro" id="IPR000626">
    <property type="entry name" value="Ubiquitin-like_dom"/>
</dbReference>
<evidence type="ECO:0000259" key="4">
    <source>
        <dbReference type="PROSITE" id="PS50053"/>
    </source>
</evidence>
<dbReference type="PROSITE" id="PS50853">
    <property type="entry name" value="FN3"/>
    <property type="match status" value="1"/>
</dbReference>
<dbReference type="PRINTS" id="PR00348">
    <property type="entry name" value="UBIQUITIN"/>
</dbReference>
<dbReference type="InterPro" id="IPR050158">
    <property type="entry name" value="Ubiquitin_ubiquitin-like"/>
</dbReference>
<comment type="caution">
    <text evidence="6">The sequence shown here is derived from an EMBL/GenBank/DDBJ whole genome shotgun (WGS) entry which is preliminary data.</text>
</comment>
<protein>
    <recommendedName>
        <fullName evidence="8">Fibronectin type-III domain-containing protein</fullName>
    </recommendedName>
</protein>
<evidence type="ECO:0008006" key="8">
    <source>
        <dbReference type="Google" id="ProtNLM"/>
    </source>
</evidence>
<feature type="domain" description="Ubiquitin-like" evidence="4">
    <location>
        <begin position="1"/>
        <end position="72"/>
    </location>
</feature>
<evidence type="ECO:0000259" key="5">
    <source>
        <dbReference type="PROSITE" id="PS50853"/>
    </source>
</evidence>
<keyword evidence="3" id="KW-0472">Membrane</keyword>
<evidence type="ECO:0000256" key="1">
    <source>
        <dbReference type="ARBA" id="ARBA00023295"/>
    </source>
</evidence>
<dbReference type="Gene3D" id="3.10.20.90">
    <property type="entry name" value="Phosphatidylinositol 3-kinase Catalytic Subunit, Chain A, domain 1"/>
    <property type="match status" value="1"/>
</dbReference>
<keyword evidence="1" id="KW-0326">Glycosidase</keyword>